<sequence>MINQFATFGESSYEGNPLLCGPRYIDLENGVTFSPLQEEVDTPHKYGNEDERCWDEERIALLQLKPLLNSTYYLQDLVEKVLGLKLKTVVNGEGLSAVAQQAK</sequence>
<gene>
    <name evidence="1" type="ORF">Patl1_14676</name>
</gene>
<organism evidence="1 2">
    <name type="scientific">Pistacia atlantica</name>
    <dbReference type="NCBI Taxonomy" id="434234"/>
    <lineage>
        <taxon>Eukaryota</taxon>
        <taxon>Viridiplantae</taxon>
        <taxon>Streptophyta</taxon>
        <taxon>Embryophyta</taxon>
        <taxon>Tracheophyta</taxon>
        <taxon>Spermatophyta</taxon>
        <taxon>Magnoliopsida</taxon>
        <taxon>eudicotyledons</taxon>
        <taxon>Gunneridae</taxon>
        <taxon>Pentapetalae</taxon>
        <taxon>rosids</taxon>
        <taxon>malvids</taxon>
        <taxon>Sapindales</taxon>
        <taxon>Anacardiaceae</taxon>
        <taxon>Pistacia</taxon>
    </lineage>
</organism>
<dbReference type="Proteomes" id="UP001164250">
    <property type="component" value="Chromosome 8"/>
</dbReference>
<proteinExistence type="predicted"/>
<reference evidence="2" key="1">
    <citation type="journal article" date="2023" name="G3 (Bethesda)">
        <title>Genome assembly and association tests identify interacting loci associated with vigor, precocity, and sex in interspecific pistachio rootstocks.</title>
        <authorList>
            <person name="Palmer W."/>
            <person name="Jacygrad E."/>
            <person name="Sagayaradj S."/>
            <person name="Cavanaugh K."/>
            <person name="Han R."/>
            <person name="Bertier L."/>
            <person name="Beede B."/>
            <person name="Kafkas S."/>
            <person name="Golino D."/>
            <person name="Preece J."/>
            <person name="Michelmore R."/>
        </authorList>
    </citation>
    <scope>NUCLEOTIDE SEQUENCE [LARGE SCALE GENOMIC DNA]</scope>
</reference>
<evidence type="ECO:0000313" key="1">
    <source>
        <dbReference type="EMBL" id="KAJ0090137.1"/>
    </source>
</evidence>
<dbReference type="EMBL" id="CM047904">
    <property type="protein sequence ID" value="KAJ0090137.1"/>
    <property type="molecule type" value="Genomic_DNA"/>
</dbReference>
<name>A0ACC1ATY6_9ROSI</name>
<keyword evidence="2" id="KW-1185">Reference proteome</keyword>
<comment type="caution">
    <text evidence="1">The sequence shown here is derived from an EMBL/GenBank/DDBJ whole genome shotgun (WGS) entry which is preliminary data.</text>
</comment>
<protein>
    <submittedName>
        <fullName evidence="1">Uncharacterized protein</fullName>
    </submittedName>
</protein>
<evidence type="ECO:0000313" key="2">
    <source>
        <dbReference type="Proteomes" id="UP001164250"/>
    </source>
</evidence>
<accession>A0ACC1ATY6</accession>